<evidence type="ECO:0000313" key="3">
    <source>
        <dbReference type="Proteomes" id="UP000037660"/>
    </source>
</evidence>
<dbReference type="RefSeq" id="WP_054018813.1">
    <property type="nucleotide sequence ID" value="NZ_BBYR01000009.1"/>
</dbReference>
<keyword evidence="2" id="KW-0315">Glutamine amidotransferase</keyword>
<dbReference type="InterPro" id="IPR029062">
    <property type="entry name" value="Class_I_gatase-like"/>
</dbReference>
<gene>
    <name evidence="2" type="ORF">ISF6_5403</name>
</gene>
<dbReference type="GO" id="GO:0005829">
    <property type="term" value="C:cytosol"/>
    <property type="evidence" value="ECO:0007669"/>
    <property type="project" value="TreeGrafter"/>
</dbReference>
<dbReference type="EC" id="6.3.5.2" evidence="2"/>
<accession>A0A0K8NXP4</accession>
<dbReference type="Proteomes" id="UP000037660">
    <property type="component" value="Unassembled WGS sequence"/>
</dbReference>
<feature type="domain" description="Glutamine amidotransferase" evidence="1">
    <location>
        <begin position="46"/>
        <end position="177"/>
    </location>
</feature>
<dbReference type="EMBL" id="BBYR01000009">
    <property type="protein sequence ID" value="GAP34695.1"/>
    <property type="molecule type" value="Genomic_DNA"/>
</dbReference>
<comment type="caution">
    <text evidence="2">The sequence shown here is derived from an EMBL/GenBank/DDBJ whole genome shotgun (WGS) entry which is preliminary data.</text>
</comment>
<dbReference type="CDD" id="cd01741">
    <property type="entry name" value="GATase1_1"/>
    <property type="match status" value="1"/>
</dbReference>
<organism evidence="2 3">
    <name type="scientific">Piscinibacter sakaiensis</name>
    <name type="common">Ideonella sakaiensis</name>
    <dbReference type="NCBI Taxonomy" id="1547922"/>
    <lineage>
        <taxon>Bacteria</taxon>
        <taxon>Pseudomonadati</taxon>
        <taxon>Pseudomonadota</taxon>
        <taxon>Betaproteobacteria</taxon>
        <taxon>Burkholderiales</taxon>
        <taxon>Sphaerotilaceae</taxon>
        <taxon>Piscinibacter</taxon>
    </lineage>
</organism>
<dbReference type="AlphaFoldDB" id="A0A0K8NXP4"/>
<reference evidence="3" key="1">
    <citation type="submission" date="2015-07" db="EMBL/GenBank/DDBJ databases">
        <title>Discovery of a poly(ethylene terephthalate assimilation.</title>
        <authorList>
            <person name="Yoshida S."/>
            <person name="Hiraga K."/>
            <person name="Takehana T."/>
            <person name="Taniguchi I."/>
            <person name="Yamaji H."/>
            <person name="Maeda Y."/>
            <person name="Toyohara K."/>
            <person name="Miyamoto K."/>
            <person name="Kimura Y."/>
            <person name="Oda K."/>
        </authorList>
    </citation>
    <scope>NUCLEOTIDE SEQUENCE [LARGE SCALE GENOMIC DNA]</scope>
    <source>
        <strain evidence="3">NBRC 110686 / TISTR 2288 / 201-F6</strain>
    </source>
</reference>
<dbReference type="SUPFAM" id="SSF52317">
    <property type="entry name" value="Class I glutamine amidotransferase-like"/>
    <property type="match status" value="1"/>
</dbReference>
<dbReference type="Gene3D" id="3.40.50.880">
    <property type="match status" value="1"/>
</dbReference>
<dbReference type="OrthoDB" id="9813383at2"/>
<dbReference type="STRING" id="1547922.ISF6_5403"/>
<dbReference type="InterPro" id="IPR044992">
    <property type="entry name" value="ChyE-like"/>
</dbReference>
<evidence type="ECO:0000259" key="1">
    <source>
        <dbReference type="Pfam" id="PF00117"/>
    </source>
</evidence>
<proteinExistence type="predicted"/>
<evidence type="ECO:0000313" key="2">
    <source>
        <dbReference type="EMBL" id="GAP34695.1"/>
    </source>
</evidence>
<dbReference type="InterPro" id="IPR017926">
    <property type="entry name" value="GATASE"/>
</dbReference>
<dbReference type="GO" id="GO:0003922">
    <property type="term" value="F:GMP synthase (glutamine-hydrolyzing) activity"/>
    <property type="evidence" value="ECO:0007669"/>
    <property type="project" value="UniProtKB-EC"/>
</dbReference>
<keyword evidence="3" id="KW-1185">Reference proteome</keyword>
<keyword evidence="2" id="KW-0436">Ligase</keyword>
<protein>
    <submittedName>
        <fullName evidence="2">Glutamine amidotransferase, class-I</fullName>
        <ecNumber evidence="2">6.3.5.2</ecNumber>
    </submittedName>
</protein>
<dbReference type="GO" id="GO:0016740">
    <property type="term" value="F:transferase activity"/>
    <property type="evidence" value="ECO:0007669"/>
    <property type="project" value="UniProtKB-KW"/>
</dbReference>
<dbReference type="Pfam" id="PF00117">
    <property type="entry name" value="GATase"/>
    <property type="match status" value="1"/>
</dbReference>
<dbReference type="PANTHER" id="PTHR42695:SF5">
    <property type="entry name" value="GLUTAMINE AMIDOTRANSFERASE YLR126C-RELATED"/>
    <property type="match status" value="1"/>
</dbReference>
<keyword evidence="2" id="KW-0808">Transferase</keyword>
<name>A0A0K8NXP4_PISS1</name>
<sequence length="238" mass="25294">MRPVLILQHLAGDGPAYLATWLARRGIPADVRCSERGEAFPADIGGYRALAVLGGAMSANDPLPGLRDAERLILQAMSADRPVIGHCLGGQLMARALGARIAASPAPEIGWLPVDWAAEAGAWFGPALADPEPPRVFHWHFEAFALPPQAQALGGSPACPHQAFAIGPHLAMQFHVELDEEKLHRWAREPEDSYAPAHAAHPATVQSADAMLADAARRLAAQQRLADAAYGRWIAAAG</sequence>
<reference evidence="2 3" key="2">
    <citation type="journal article" date="2016" name="Science">
        <title>A bacterium that degrades and assimilates poly(ethylene terephthalate).</title>
        <authorList>
            <person name="Yoshida S."/>
            <person name="Hiraga K."/>
            <person name="Takehana T."/>
            <person name="Taniguchi I."/>
            <person name="Yamaji H."/>
            <person name="Maeda Y."/>
            <person name="Toyohara K."/>
            <person name="Miyamoto K."/>
            <person name="Kimura Y."/>
            <person name="Oda K."/>
        </authorList>
    </citation>
    <scope>NUCLEOTIDE SEQUENCE [LARGE SCALE GENOMIC DNA]</scope>
    <source>
        <strain evidence="3">NBRC 110686 / TISTR 2288 / 201-F6</strain>
    </source>
</reference>
<dbReference type="PANTHER" id="PTHR42695">
    <property type="entry name" value="GLUTAMINE AMIDOTRANSFERASE YLR126C-RELATED"/>
    <property type="match status" value="1"/>
</dbReference>
<dbReference type="PROSITE" id="PS51273">
    <property type="entry name" value="GATASE_TYPE_1"/>
    <property type="match status" value="1"/>
</dbReference>